<feature type="transmembrane region" description="Helical" evidence="1">
    <location>
        <begin position="253"/>
        <end position="278"/>
    </location>
</feature>
<keyword evidence="1" id="KW-1133">Transmembrane helix</keyword>
<evidence type="ECO:0000256" key="1">
    <source>
        <dbReference type="SAM" id="Phobius"/>
    </source>
</evidence>
<dbReference type="EMBL" id="CADCXN010000069">
    <property type="protein sequence ID" value="CAA9891414.1"/>
    <property type="molecule type" value="Genomic_DNA"/>
</dbReference>
<feature type="transmembrane region" description="Helical" evidence="1">
    <location>
        <begin position="165"/>
        <end position="188"/>
    </location>
</feature>
<feature type="transmembrane region" description="Helical" evidence="1">
    <location>
        <begin position="141"/>
        <end position="158"/>
    </location>
</feature>
<evidence type="ECO:0000313" key="3">
    <source>
        <dbReference type="Proteomes" id="UP000494216"/>
    </source>
</evidence>
<feature type="transmembrane region" description="Helical" evidence="1">
    <location>
        <begin position="229"/>
        <end position="246"/>
    </location>
</feature>
<feature type="transmembrane region" description="Helical" evidence="1">
    <location>
        <begin position="402"/>
        <end position="430"/>
    </location>
</feature>
<protein>
    <submittedName>
        <fullName evidence="2">Uncharacterized protein</fullName>
    </submittedName>
</protein>
<dbReference type="AlphaFoldDB" id="A0A8S0XT97"/>
<name>A0A8S0XT97_9GAMM</name>
<organism evidence="2 3">
    <name type="scientific">Candidatus Methylobacter favarea</name>
    <dbReference type="NCBI Taxonomy" id="2707345"/>
    <lineage>
        <taxon>Bacteria</taxon>
        <taxon>Pseudomonadati</taxon>
        <taxon>Pseudomonadota</taxon>
        <taxon>Gammaproteobacteria</taxon>
        <taxon>Methylococcales</taxon>
        <taxon>Methylococcaceae</taxon>
        <taxon>Methylobacter</taxon>
    </lineage>
</organism>
<keyword evidence="1" id="KW-0472">Membrane</keyword>
<evidence type="ECO:0000313" key="2">
    <source>
        <dbReference type="EMBL" id="CAA9891414.1"/>
    </source>
</evidence>
<feature type="transmembrane region" description="Helical" evidence="1">
    <location>
        <begin position="364"/>
        <end position="390"/>
    </location>
</feature>
<proteinExistence type="predicted"/>
<sequence length="447" mass="49155">MVFTEFSPFFLMLAIVSLCSVRSWVIMTGIAAFFQAASPILIQGGGRITGISPGYVLLTVGLWHFGKICLEDLSPSKQRRAAIVINGRLFTLILFTVIGVAGSLFLPRLFEGQAHIMPPRLGLDTGITERLVPSSTNFNQAFYLVCNLLLSFLIYAFLQWRLIDLVTILRGVMIGVTLSLCFGFYQLLSFYTGILWPADFINSNKGLGQAYEQSFAGLNRMSATFQEPSIMSLHFLTAFGVVGLGLQNWRLALPILLALIVSTSSLAYFGLAALFTLWLLLEFPTRGVRMLWPVSLLSVLILLSWAVDNFFFDGQIIETMVVKKFEGESGTSRLNADLFALDAFLDTYGFGVGIGSTRASSFAFTLLATMGVFGVISFLVLMMSCILYVWREPTKNARGLLFGLLGLLISWFIAIPDISLPLVWLLVGAAMSNDLIVRNRPSGAEGT</sequence>
<feature type="transmembrane region" description="Helical" evidence="1">
    <location>
        <begin position="290"/>
        <end position="312"/>
    </location>
</feature>
<keyword evidence="1" id="KW-0812">Transmembrane</keyword>
<comment type="caution">
    <text evidence="2">The sequence shown here is derived from an EMBL/GenBank/DDBJ whole genome shotgun (WGS) entry which is preliminary data.</text>
</comment>
<dbReference type="RefSeq" id="WP_174626277.1">
    <property type="nucleotide sequence ID" value="NZ_CADCXN010000069.1"/>
</dbReference>
<keyword evidence="3" id="KW-1185">Reference proteome</keyword>
<feature type="transmembrane region" description="Helical" evidence="1">
    <location>
        <begin position="6"/>
        <end position="34"/>
    </location>
</feature>
<feature type="transmembrane region" description="Helical" evidence="1">
    <location>
        <begin position="89"/>
        <end position="110"/>
    </location>
</feature>
<accession>A0A8S0XT97</accession>
<reference evidence="2 3" key="1">
    <citation type="submission" date="2020-02" db="EMBL/GenBank/DDBJ databases">
        <authorList>
            <person name="Hogendoorn C."/>
        </authorList>
    </citation>
    <scope>NUCLEOTIDE SEQUENCE [LARGE SCALE GENOMIC DNA]</scope>
    <source>
        <strain evidence="2">METHB21</strain>
    </source>
</reference>
<dbReference type="Proteomes" id="UP000494216">
    <property type="component" value="Unassembled WGS sequence"/>
</dbReference>
<gene>
    <name evidence="2" type="ORF">METHB2_40114</name>
</gene>